<accession>L0B174</accession>
<dbReference type="VEuPathDB" id="PiroplasmaDB:BEWA_003940"/>
<feature type="region of interest" description="Disordered" evidence="2">
    <location>
        <begin position="541"/>
        <end position="566"/>
    </location>
</feature>
<feature type="region of interest" description="Disordered" evidence="2">
    <location>
        <begin position="151"/>
        <end position="187"/>
    </location>
</feature>
<protein>
    <submittedName>
        <fullName evidence="3">Uncharacterized protein</fullName>
    </submittedName>
</protein>
<dbReference type="EMBL" id="CP001670">
    <property type="protein sequence ID" value="AFZ80986.1"/>
    <property type="molecule type" value="Genomic_DNA"/>
</dbReference>
<dbReference type="KEGG" id="beq:BEWA_003940"/>
<keyword evidence="4" id="KW-1185">Reference proteome</keyword>
<keyword evidence="1" id="KW-0175">Coiled coil</keyword>
<organism evidence="3 4">
    <name type="scientific">Theileria equi strain WA</name>
    <dbReference type="NCBI Taxonomy" id="1537102"/>
    <lineage>
        <taxon>Eukaryota</taxon>
        <taxon>Sar</taxon>
        <taxon>Alveolata</taxon>
        <taxon>Apicomplexa</taxon>
        <taxon>Aconoidasida</taxon>
        <taxon>Piroplasmida</taxon>
        <taxon>Theileriidae</taxon>
        <taxon>Theileria</taxon>
    </lineage>
</organism>
<evidence type="ECO:0000256" key="2">
    <source>
        <dbReference type="SAM" id="MobiDB-lite"/>
    </source>
</evidence>
<feature type="compositionally biased region" description="Low complexity" evidence="2">
    <location>
        <begin position="81"/>
        <end position="92"/>
    </location>
</feature>
<feature type="compositionally biased region" description="Polar residues" evidence="2">
    <location>
        <begin position="555"/>
        <end position="566"/>
    </location>
</feature>
<dbReference type="GeneID" id="15805381"/>
<dbReference type="RefSeq" id="XP_004830652.1">
    <property type="nucleotide sequence ID" value="XM_004830595.1"/>
</dbReference>
<dbReference type="AlphaFoldDB" id="L0B174"/>
<sequence length="744" mass="83985">MDDTFTKWLNEVCNKAKVTAESVFNVLSDGSKRMNRIRNVKYAKQLEEGLMETSQYSFLIQECILFWSEHMGSYTSDEVEASSSPSSANSSPREPETKYIDVDANGKQIRTLNFKQVLIRSSAIENLTRTIIKSGSGLGAIEDVALATARTDGTSSAHKSVEESLDKPQEETEKRPDDLEPKDLYHGLDDDDEIIIPTIGKRDSESSFGDSVIQGDSIFLVDPCDSKSSCSNSSSYSLGQTDSLGLKYYIDEYADSVEPDGLPDASIEEDQATGVDGTAISNSNNVYIKGLQKIFSHCLIGPSELHNDLIAAILTLKPVDDTHPELLIQLVSTLKIHWMDDFLVQERERIKMEIKNIEKNEQSLEAIRQTVLLYKLALKNVQEYDTHSVESQSEVFEKLALLRKMLNMSEQTCLSNIGTRANSMGVYTTDGEAIWPKTSIQPDEPADFDPEDKLNKYESTLMDERMLNRLIVESRDKMLFLEEDIKMLNERKERLVAEVSQIDEEIAMKMEMLNIKLKEVETAQIELSAFSPAKINVNITDGASTHNTEDRSDSIGPTLSTERSKVSLSNADAHDQMYRGFYRDVKMIEKYASTSKEFIGSLYSSIHADFEEKHSSLMEQATKVVTREAELERERLKTEVENAKSIMGQIQDIKGKMSRHSKSSAKHTTEDASLDAKMRSQIYADLKSVLMNDLKESFIKVEQVWSDFVDFYSDNKEFFGTNVALYTEMKELYDQAKKGFSSFL</sequence>
<reference evidence="3 4" key="1">
    <citation type="journal article" date="2012" name="BMC Genomics">
        <title>Comparative genomic analysis and phylogenetic position of Theileria equi.</title>
        <authorList>
            <person name="Kappmeyer L.S."/>
            <person name="Thiagarajan M."/>
            <person name="Herndon D.R."/>
            <person name="Ramsay J.D."/>
            <person name="Caler E."/>
            <person name="Djikeng A."/>
            <person name="Gillespie J.J."/>
            <person name="Lau A.O."/>
            <person name="Roalson E.H."/>
            <person name="Silva J.C."/>
            <person name="Silva M.G."/>
            <person name="Suarez C.E."/>
            <person name="Ueti M.W."/>
            <person name="Nene V.M."/>
            <person name="Mealey R.H."/>
            <person name="Knowles D.P."/>
            <person name="Brayton K.A."/>
        </authorList>
    </citation>
    <scope>NUCLEOTIDE SEQUENCE [LARGE SCALE GENOMIC DNA]</scope>
    <source>
        <strain evidence="3 4">WA</strain>
    </source>
</reference>
<evidence type="ECO:0000256" key="1">
    <source>
        <dbReference type="SAM" id="Coils"/>
    </source>
</evidence>
<proteinExistence type="predicted"/>
<evidence type="ECO:0000313" key="4">
    <source>
        <dbReference type="Proteomes" id="UP000031512"/>
    </source>
</evidence>
<feature type="coiled-coil region" evidence="1">
    <location>
        <begin position="471"/>
        <end position="505"/>
    </location>
</feature>
<name>L0B174_THEEQ</name>
<dbReference type="Proteomes" id="UP000031512">
    <property type="component" value="Chromosome 3"/>
</dbReference>
<feature type="compositionally biased region" description="Basic and acidic residues" evidence="2">
    <location>
        <begin position="159"/>
        <end position="187"/>
    </location>
</feature>
<evidence type="ECO:0000313" key="3">
    <source>
        <dbReference type="EMBL" id="AFZ80986.1"/>
    </source>
</evidence>
<gene>
    <name evidence="3" type="ORF">BEWA_003940</name>
</gene>
<feature type="region of interest" description="Disordered" evidence="2">
    <location>
        <begin position="77"/>
        <end position="102"/>
    </location>
</feature>